<dbReference type="AlphaFoldDB" id="A0A9D4FU32"/>
<proteinExistence type="predicted"/>
<name>A0A9D4FU32_DREPO</name>
<keyword evidence="3" id="KW-1185">Reference proteome</keyword>
<feature type="compositionally biased region" description="Basic residues" evidence="1">
    <location>
        <begin position="29"/>
        <end position="40"/>
    </location>
</feature>
<dbReference type="EMBL" id="JAIWYP010000006">
    <property type="protein sequence ID" value="KAH3805389.1"/>
    <property type="molecule type" value="Genomic_DNA"/>
</dbReference>
<comment type="caution">
    <text evidence="2">The sequence shown here is derived from an EMBL/GenBank/DDBJ whole genome shotgun (WGS) entry which is preliminary data.</text>
</comment>
<accession>A0A9D4FU32</accession>
<feature type="region of interest" description="Disordered" evidence="1">
    <location>
        <begin position="1"/>
        <end position="55"/>
    </location>
</feature>
<reference evidence="2" key="2">
    <citation type="submission" date="2020-11" db="EMBL/GenBank/DDBJ databases">
        <authorList>
            <person name="McCartney M.A."/>
            <person name="Auch B."/>
            <person name="Kono T."/>
            <person name="Mallez S."/>
            <person name="Becker A."/>
            <person name="Gohl D.M."/>
            <person name="Silverstein K.A.T."/>
            <person name="Koren S."/>
            <person name="Bechman K.B."/>
            <person name="Herman A."/>
            <person name="Abrahante J.E."/>
            <person name="Garbe J."/>
        </authorList>
    </citation>
    <scope>NUCLEOTIDE SEQUENCE</scope>
    <source>
        <strain evidence="2">Duluth1</strain>
        <tissue evidence="2">Whole animal</tissue>
    </source>
</reference>
<sequence length="173" mass="18669">MNRGSTGKVLKRLTPPGQPGITGNDRQRPERHRRQQRRHREQPGRTPYLYRGPYRPRQRYGNAPLVAGVAPGGAPMNAGRVPVLLRYIGKPALCRDATGESAFTGAPPGHYRRRPESNRVVAVALPGSDAGMATVSAGGVTVYRGAFGGLLGCFPGVVGMYLNLTYFVCDLNV</sequence>
<evidence type="ECO:0000256" key="1">
    <source>
        <dbReference type="SAM" id="MobiDB-lite"/>
    </source>
</evidence>
<dbReference type="Proteomes" id="UP000828390">
    <property type="component" value="Unassembled WGS sequence"/>
</dbReference>
<protein>
    <submittedName>
        <fullName evidence="2">Uncharacterized protein</fullName>
    </submittedName>
</protein>
<reference evidence="2" key="1">
    <citation type="journal article" date="2019" name="bioRxiv">
        <title>The Genome of the Zebra Mussel, Dreissena polymorpha: A Resource for Invasive Species Research.</title>
        <authorList>
            <person name="McCartney M.A."/>
            <person name="Auch B."/>
            <person name="Kono T."/>
            <person name="Mallez S."/>
            <person name="Zhang Y."/>
            <person name="Obille A."/>
            <person name="Becker A."/>
            <person name="Abrahante J.E."/>
            <person name="Garbe J."/>
            <person name="Badalamenti J.P."/>
            <person name="Herman A."/>
            <person name="Mangelson H."/>
            <person name="Liachko I."/>
            <person name="Sullivan S."/>
            <person name="Sone E.D."/>
            <person name="Koren S."/>
            <person name="Silverstein K.A.T."/>
            <person name="Beckman K.B."/>
            <person name="Gohl D.M."/>
        </authorList>
    </citation>
    <scope>NUCLEOTIDE SEQUENCE</scope>
    <source>
        <strain evidence="2">Duluth1</strain>
        <tissue evidence="2">Whole animal</tissue>
    </source>
</reference>
<feature type="compositionally biased region" description="Low complexity" evidence="1">
    <location>
        <begin position="44"/>
        <end position="55"/>
    </location>
</feature>
<organism evidence="2 3">
    <name type="scientific">Dreissena polymorpha</name>
    <name type="common">Zebra mussel</name>
    <name type="synonym">Mytilus polymorpha</name>
    <dbReference type="NCBI Taxonomy" id="45954"/>
    <lineage>
        <taxon>Eukaryota</taxon>
        <taxon>Metazoa</taxon>
        <taxon>Spiralia</taxon>
        <taxon>Lophotrochozoa</taxon>
        <taxon>Mollusca</taxon>
        <taxon>Bivalvia</taxon>
        <taxon>Autobranchia</taxon>
        <taxon>Heteroconchia</taxon>
        <taxon>Euheterodonta</taxon>
        <taxon>Imparidentia</taxon>
        <taxon>Neoheterodontei</taxon>
        <taxon>Myida</taxon>
        <taxon>Dreissenoidea</taxon>
        <taxon>Dreissenidae</taxon>
        <taxon>Dreissena</taxon>
    </lineage>
</organism>
<gene>
    <name evidence="2" type="ORF">DPMN_133692</name>
</gene>
<evidence type="ECO:0000313" key="3">
    <source>
        <dbReference type="Proteomes" id="UP000828390"/>
    </source>
</evidence>
<evidence type="ECO:0000313" key="2">
    <source>
        <dbReference type="EMBL" id="KAH3805389.1"/>
    </source>
</evidence>